<dbReference type="Proteomes" id="UP000030408">
    <property type="component" value="Unassembled WGS sequence"/>
</dbReference>
<keyword evidence="2" id="KW-1185">Reference proteome</keyword>
<reference evidence="1 2" key="1">
    <citation type="submission" date="2014-02" db="EMBL/GenBank/DDBJ databases">
        <title>Draft genome sequence of Lysinibacillus sinduriensis JCM 15800.</title>
        <authorList>
            <person name="Zhang F."/>
            <person name="Wang G."/>
            <person name="Zhang L."/>
        </authorList>
    </citation>
    <scope>NUCLEOTIDE SEQUENCE [LARGE SCALE GENOMIC DNA]</scope>
    <source>
        <strain evidence="1 2">JCM 15800</strain>
    </source>
</reference>
<name>A0A0A3HYR9_9BACL</name>
<organism evidence="1 2">
    <name type="scientific">Ureibacillus sinduriensis BLB-1 = JCM 15800</name>
    <dbReference type="NCBI Taxonomy" id="1384057"/>
    <lineage>
        <taxon>Bacteria</taxon>
        <taxon>Bacillati</taxon>
        <taxon>Bacillota</taxon>
        <taxon>Bacilli</taxon>
        <taxon>Bacillales</taxon>
        <taxon>Caryophanaceae</taxon>
        <taxon>Ureibacillus</taxon>
    </lineage>
</organism>
<dbReference type="EMBL" id="JPVO01000046">
    <property type="protein sequence ID" value="KGR76390.1"/>
    <property type="molecule type" value="Genomic_DNA"/>
</dbReference>
<evidence type="ECO:0000313" key="2">
    <source>
        <dbReference type="Proteomes" id="UP000030408"/>
    </source>
</evidence>
<dbReference type="Pfam" id="PF14177">
    <property type="entry name" value="YkyB"/>
    <property type="match status" value="1"/>
</dbReference>
<accession>A0A0A3HYR9</accession>
<dbReference type="InterPro" id="IPR025552">
    <property type="entry name" value="YkyB"/>
</dbReference>
<evidence type="ECO:0000313" key="1">
    <source>
        <dbReference type="EMBL" id="KGR76390.1"/>
    </source>
</evidence>
<proteinExistence type="predicted"/>
<evidence type="ECO:0008006" key="3">
    <source>
        <dbReference type="Google" id="ProtNLM"/>
    </source>
</evidence>
<comment type="caution">
    <text evidence="1">The sequence shown here is derived from an EMBL/GenBank/DDBJ whole genome shotgun (WGS) entry which is preliminary data.</text>
</comment>
<gene>
    <name evidence="1" type="ORF">CD33_07585</name>
</gene>
<sequence>MSVDNLSKAVFVVNKHAKTAPNPKFLYTLKKRALEKLISEDKAKKIGLHFSRNPNLSKQTSTVLISCGSYLFHILPVKEDFQNLPHLGSLEEQYRNPKTYLSLKQAKALLMTYTGIKEPQPNNPFGLQASKNYISPFAKRPGER</sequence>
<dbReference type="STRING" id="1384057.CD33_07585"/>
<dbReference type="AlphaFoldDB" id="A0A0A3HYR9"/>
<dbReference type="RefSeq" id="WP_036199546.1">
    <property type="nucleotide sequence ID" value="NZ_AVCY01000010.1"/>
</dbReference>
<dbReference type="eggNOG" id="ENOG50310Y3">
    <property type="taxonomic scope" value="Bacteria"/>
</dbReference>
<dbReference type="OrthoDB" id="2360869at2"/>
<protein>
    <recommendedName>
        <fullName evidence="3">YkyB-like protein</fullName>
    </recommendedName>
</protein>